<sequence length="167" mass="17843">MENKQNEETKIIVMGLGNLLFTDEGLGVHAIRRIEAGYAFSPEVELIDGGTLGLILLEHLEEASHFLCIDAVNAGQAPGSLVRLEGEELPRYLGVKMSQHQMGFQEVLALASLRGTLPDQMALVGVQPESLEWGTELSPTVAATLPAVTGAVLELLGRWGVSVTPKG</sequence>
<evidence type="ECO:0000256" key="5">
    <source>
        <dbReference type="ARBA" id="ARBA00022750"/>
    </source>
</evidence>
<keyword evidence="4 7" id="KW-0479">Metal-binding</keyword>
<dbReference type="Proteomes" id="UP000463470">
    <property type="component" value="Unassembled WGS sequence"/>
</dbReference>
<evidence type="ECO:0000256" key="6">
    <source>
        <dbReference type="ARBA" id="ARBA00022801"/>
    </source>
</evidence>
<dbReference type="PRINTS" id="PR00446">
    <property type="entry name" value="HYDRGNUPTAKE"/>
</dbReference>
<evidence type="ECO:0000256" key="1">
    <source>
        <dbReference type="ARBA" id="ARBA00006814"/>
    </source>
</evidence>
<comment type="caution">
    <text evidence="8">The sequence shown here is derived from an EMBL/GenBank/DDBJ whole genome shotgun (WGS) entry which is preliminary data.</text>
</comment>
<dbReference type="FunFam" id="3.40.50.1450:FF:000002">
    <property type="entry name" value="Hydrogenase 1 maturation protease"/>
    <property type="match status" value="1"/>
</dbReference>
<dbReference type="EMBL" id="WXEY01000007">
    <property type="protein sequence ID" value="MZP29714.1"/>
    <property type="molecule type" value="Genomic_DNA"/>
</dbReference>
<name>A0A845L4E7_9FIRM</name>
<protein>
    <submittedName>
        <fullName evidence="8">HyaD/HybD family hydrogenase maturation endopeptidase</fullName>
    </submittedName>
</protein>
<dbReference type="GO" id="GO:0008047">
    <property type="term" value="F:enzyme activator activity"/>
    <property type="evidence" value="ECO:0007669"/>
    <property type="project" value="InterPro"/>
</dbReference>
<reference evidence="8 9" key="1">
    <citation type="submission" date="2020-01" db="EMBL/GenBank/DDBJ databases">
        <title>Whole-genome sequence of Heliobacterium undosum DSM 13378.</title>
        <authorList>
            <person name="Kyndt J.A."/>
            <person name="Meyer T.E."/>
        </authorList>
    </citation>
    <scope>NUCLEOTIDE SEQUENCE [LARGE SCALE GENOMIC DNA]</scope>
    <source>
        <strain evidence="8 9">DSM 13378</strain>
    </source>
</reference>
<dbReference type="InterPro" id="IPR004419">
    <property type="entry name" value="Pept_A31_hyd_express"/>
</dbReference>
<organism evidence="8 9">
    <name type="scientific">Heliomicrobium undosum</name>
    <dbReference type="NCBI Taxonomy" id="121734"/>
    <lineage>
        <taxon>Bacteria</taxon>
        <taxon>Bacillati</taxon>
        <taxon>Bacillota</taxon>
        <taxon>Clostridia</taxon>
        <taxon>Eubacteriales</taxon>
        <taxon>Heliobacteriaceae</taxon>
        <taxon>Heliomicrobium</taxon>
    </lineage>
</organism>
<dbReference type="PANTHER" id="PTHR30302:SF1">
    <property type="entry name" value="HYDROGENASE 2 MATURATION PROTEASE"/>
    <property type="match status" value="1"/>
</dbReference>
<evidence type="ECO:0000313" key="9">
    <source>
        <dbReference type="Proteomes" id="UP000463470"/>
    </source>
</evidence>
<evidence type="ECO:0000256" key="4">
    <source>
        <dbReference type="ARBA" id="ARBA00022723"/>
    </source>
</evidence>
<evidence type="ECO:0000256" key="2">
    <source>
        <dbReference type="ARBA" id="ARBA00022596"/>
    </source>
</evidence>
<dbReference type="SUPFAM" id="SSF53163">
    <property type="entry name" value="HybD-like"/>
    <property type="match status" value="1"/>
</dbReference>
<dbReference type="InterPro" id="IPR000671">
    <property type="entry name" value="Peptidase_A31"/>
</dbReference>
<dbReference type="NCBIfam" id="TIGR00072">
    <property type="entry name" value="hydrog_prot"/>
    <property type="match status" value="1"/>
</dbReference>
<dbReference type="Gene3D" id="3.40.50.1450">
    <property type="entry name" value="HybD-like"/>
    <property type="match status" value="1"/>
</dbReference>
<dbReference type="RefSeq" id="WP_161257698.1">
    <property type="nucleotide sequence ID" value="NZ_WXEY01000007.1"/>
</dbReference>
<keyword evidence="2 7" id="KW-0533">Nickel</keyword>
<dbReference type="GO" id="GO:0016485">
    <property type="term" value="P:protein processing"/>
    <property type="evidence" value="ECO:0007669"/>
    <property type="project" value="InterPro"/>
</dbReference>
<dbReference type="GO" id="GO:0046872">
    <property type="term" value="F:metal ion binding"/>
    <property type="evidence" value="ECO:0007669"/>
    <property type="project" value="UniProtKB-KW"/>
</dbReference>
<proteinExistence type="inferred from homology"/>
<evidence type="ECO:0000256" key="3">
    <source>
        <dbReference type="ARBA" id="ARBA00022670"/>
    </source>
</evidence>
<dbReference type="Pfam" id="PF01750">
    <property type="entry name" value="HycI"/>
    <property type="match status" value="1"/>
</dbReference>
<dbReference type="PANTHER" id="PTHR30302">
    <property type="entry name" value="HYDROGENASE 1 MATURATION PROTEASE"/>
    <property type="match status" value="1"/>
</dbReference>
<evidence type="ECO:0000256" key="7">
    <source>
        <dbReference type="PIRSR" id="PIRSR604419-1"/>
    </source>
</evidence>
<comment type="similarity">
    <text evidence="1">Belongs to the peptidase A31 family.</text>
</comment>
<dbReference type="OrthoDB" id="9794619at2"/>
<dbReference type="AlphaFoldDB" id="A0A845L4E7"/>
<accession>A0A845L4E7</accession>
<gene>
    <name evidence="8" type="primary">hybD</name>
    <name evidence="8" type="ORF">GTO91_08350</name>
</gene>
<dbReference type="GO" id="GO:0004190">
    <property type="term" value="F:aspartic-type endopeptidase activity"/>
    <property type="evidence" value="ECO:0007669"/>
    <property type="project" value="UniProtKB-KW"/>
</dbReference>
<keyword evidence="5" id="KW-0064">Aspartyl protease</keyword>
<feature type="binding site" evidence="7">
    <location>
        <position position="70"/>
    </location>
    <ligand>
        <name>Ni(2+)</name>
        <dbReference type="ChEBI" id="CHEBI:49786"/>
    </ligand>
</feature>
<feature type="binding site" evidence="7">
    <location>
        <position position="100"/>
    </location>
    <ligand>
        <name>Ni(2+)</name>
        <dbReference type="ChEBI" id="CHEBI:49786"/>
    </ligand>
</feature>
<dbReference type="CDD" id="cd06062">
    <property type="entry name" value="H2MP_MemB-H2up"/>
    <property type="match status" value="1"/>
</dbReference>
<evidence type="ECO:0000313" key="8">
    <source>
        <dbReference type="EMBL" id="MZP29714.1"/>
    </source>
</evidence>
<dbReference type="InterPro" id="IPR023430">
    <property type="entry name" value="Pept_HybD-like_dom_sf"/>
</dbReference>
<dbReference type="NCBIfam" id="TIGR00140">
    <property type="entry name" value="hupD"/>
    <property type="match status" value="1"/>
</dbReference>
<feature type="binding site" evidence="7">
    <location>
        <position position="24"/>
    </location>
    <ligand>
        <name>Ni(2+)</name>
        <dbReference type="ChEBI" id="CHEBI:49786"/>
    </ligand>
</feature>
<keyword evidence="6" id="KW-0378">Hydrolase</keyword>
<keyword evidence="9" id="KW-1185">Reference proteome</keyword>
<keyword evidence="3" id="KW-0645">Protease</keyword>